<dbReference type="InterPro" id="IPR032710">
    <property type="entry name" value="NTF2-like_dom_sf"/>
</dbReference>
<dbReference type="EMBL" id="CBSW010000222">
    <property type="protein sequence ID" value="CDG98237.1"/>
    <property type="molecule type" value="Genomic_DNA"/>
</dbReference>
<sequence length="245" mass="28358">MIFNQKEMNIIQARDFMNEILVSKKTTDILRQMIQKDTIIKSPIGTYVGFESFIALLKIWYRAFPNLVYKENNLYVHNENIIIDWEAKGKHLGEFYAISATGKQVTCQGTTEIVMNDGKILDYHTKINIQNIITQLIGLPCSPTLDIRNIEIYQLINQILGYQLSCRQIECLSLSTLNTSIKDIARLLSIECNTVKTHLKRAFEIIGISNKKMLMEFVIECQAIEILVRLGLFLRVQTKRNNYFE</sequence>
<evidence type="ECO:0000313" key="3">
    <source>
        <dbReference type="EMBL" id="CDG98237.1"/>
    </source>
</evidence>
<keyword evidence="1" id="KW-0238">DNA-binding</keyword>
<dbReference type="GO" id="GO:0006355">
    <property type="term" value="P:regulation of DNA-templated transcription"/>
    <property type="evidence" value="ECO:0007669"/>
    <property type="project" value="InterPro"/>
</dbReference>
<comment type="caution">
    <text evidence="3">The sequence shown here is derived from an EMBL/GenBank/DDBJ whole genome shotgun (WGS) entry which is preliminary data.</text>
</comment>
<feature type="domain" description="HTH luxR-type" evidence="2">
    <location>
        <begin position="161"/>
        <end position="218"/>
    </location>
</feature>
<dbReference type="Pfam" id="PF07366">
    <property type="entry name" value="SnoaL"/>
    <property type="match status" value="1"/>
</dbReference>
<evidence type="ECO:0000256" key="1">
    <source>
        <dbReference type="ARBA" id="ARBA00023125"/>
    </source>
</evidence>
<dbReference type="Gene3D" id="1.10.10.10">
    <property type="entry name" value="Winged helix-like DNA-binding domain superfamily/Winged helix DNA-binding domain"/>
    <property type="match status" value="1"/>
</dbReference>
<dbReference type="InterPro" id="IPR016032">
    <property type="entry name" value="Sig_transdc_resp-reg_C-effctor"/>
</dbReference>
<dbReference type="Gene3D" id="3.10.450.50">
    <property type="match status" value="1"/>
</dbReference>
<dbReference type="InterPro" id="IPR009959">
    <property type="entry name" value="Cyclase_SnoaL-like"/>
</dbReference>
<dbReference type="Pfam" id="PF00196">
    <property type="entry name" value="GerE"/>
    <property type="match status" value="1"/>
</dbReference>
<accession>A0A077NII3</accession>
<dbReference type="SUPFAM" id="SSF54427">
    <property type="entry name" value="NTF2-like"/>
    <property type="match status" value="1"/>
</dbReference>
<dbReference type="Proteomes" id="UP000028511">
    <property type="component" value="Unassembled WGS sequence"/>
</dbReference>
<evidence type="ECO:0000259" key="2">
    <source>
        <dbReference type="SMART" id="SM00421"/>
    </source>
</evidence>
<dbReference type="InterPro" id="IPR000792">
    <property type="entry name" value="Tscrpt_reg_LuxR_C"/>
</dbReference>
<protein>
    <submittedName>
        <fullName evidence="3">Regulatory protein, LuxR</fullName>
    </submittedName>
</protein>
<dbReference type="SMART" id="SM00421">
    <property type="entry name" value="HTH_LUXR"/>
    <property type="match status" value="1"/>
</dbReference>
<dbReference type="AlphaFoldDB" id="A0A077NII3"/>
<dbReference type="InterPro" id="IPR036388">
    <property type="entry name" value="WH-like_DNA-bd_sf"/>
</dbReference>
<dbReference type="GO" id="GO:0030638">
    <property type="term" value="P:polyketide metabolic process"/>
    <property type="evidence" value="ECO:0007669"/>
    <property type="project" value="InterPro"/>
</dbReference>
<proteinExistence type="predicted"/>
<dbReference type="SUPFAM" id="SSF46894">
    <property type="entry name" value="C-terminal effector domain of the bipartite response regulators"/>
    <property type="match status" value="1"/>
</dbReference>
<name>A0A077NII3_XENBV</name>
<gene>
    <name evidence="3" type="ORF">XBP1_2990021</name>
</gene>
<reference evidence="3" key="1">
    <citation type="submission" date="2013-07" db="EMBL/GenBank/DDBJ databases">
        <title>Sub-species coevolution in mutualistic symbiosis.</title>
        <authorList>
            <person name="Murfin K."/>
            <person name="Klassen J."/>
            <person name="Lee M."/>
            <person name="Forst S."/>
            <person name="Stock P."/>
            <person name="Goodrich-Blair H."/>
        </authorList>
    </citation>
    <scope>NUCLEOTIDE SEQUENCE [LARGE SCALE GENOMIC DNA]</scope>
    <source>
        <strain evidence="3">Puntauvense</strain>
    </source>
</reference>
<organism evidence="3">
    <name type="scientific">Xenorhabdus bovienii str. puntauvense</name>
    <dbReference type="NCBI Taxonomy" id="1398201"/>
    <lineage>
        <taxon>Bacteria</taxon>
        <taxon>Pseudomonadati</taxon>
        <taxon>Pseudomonadota</taxon>
        <taxon>Gammaproteobacteria</taxon>
        <taxon>Enterobacterales</taxon>
        <taxon>Morganellaceae</taxon>
        <taxon>Xenorhabdus</taxon>
    </lineage>
</organism>
<dbReference type="GO" id="GO:0003677">
    <property type="term" value="F:DNA binding"/>
    <property type="evidence" value="ECO:0007669"/>
    <property type="project" value="UniProtKB-KW"/>
</dbReference>
<dbReference type="HOGENOM" id="CLU_1184661_0_0_6"/>